<feature type="region of interest" description="Disordered" evidence="1">
    <location>
        <begin position="77"/>
        <end position="96"/>
    </location>
</feature>
<sequence>MAFDRTSSQRRATAQASRTSRNLLSASAWVPRQGSRGQSRSSTSGAAPRCSWLNAVEGFFSKLTRQALRRGVFRSVDDSWPPSTGIEHANDDPKPIRWTASAASTTAKLRLKQPRGRGTRRDKRRARLPR</sequence>
<feature type="region of interest" description="Disordered" evidence="1">
    <location>
        <begin position="1"/>
        <end position="48"/>
    </location>
</feature>
<feature type="compositionally biased region" description="Low complexity" evidence="1">
    <location>
        <begin position="32"/>
        <end position="45"/>
    </location>
</feature>
<accession>A0A4Q2RFQ6</accession>
<evidence type="ECO:0000313" key="3">
    <source>
        <dbReference type="Proteomes" id="UP000289411"/>
    </source>
</evidence>
<name>A0A4Q2RFQ6_9HYPH</name>
<feature type="compositionally biased region" description="Basic residues" evidence="1">
    <location>
        <begin position="109"/>
        <end position="130"/>
    </location>
</feature>
<feature type="compositionally biased region" description="Low complexity" evidence="1">
    <location>
        <begin position="1"/>
        <end position="21"/>
    </location>
</feature>
<feature type="region of interest" description="Disordered" evidence="1">
    <location>
        <begin position="101"/>
        <end position="130"/>
    </location>
</feature>
<evidence type="ECO:0008006" key="4">
    <source>
        <dbReference type="Google" id="ProtNLM"/>
    </source>
</evidence>
<organism evidence="2 3">
    <name type="scientific">Lichenibacterium ramalinae</name>
    <dbReference type="NCBI Taxonomy" id="2316527"/>
    <lineage>
        <taxon>Bacteria</taxon>
        <taxon>Pseudomonadati</taxon>
        <taxon>Pseudomonadota</taxon>
        <taxon>Alphaproteobacteria</taxon>
        <taxon>Hyphomicrobiales</taxon>
        <taxon>Lichenihabitantaceae</taxon>
        <taxon>Lichenibacterium</taxon>
    </lineage>
</organism>
<gene>
    <name evidence="2" type="ORF">D3272_13350</name>
</gene>
<protein>
    <recommendedName>
        <fullName evidence="4">Transposase</fullName>
    </recommendedName>
</protein>
<reference evidence="2 3" key="2">
    <citation type="submission" date="2019-02" db="EMBL/GenBank/DDBJ databases">
        <title>'Lichenibacterium ramalinii' gen. nov. sp. nov., 'Lichenibacterium minor' gen. nov. sp. nov.</title>
        <authorList>
            <person name="Pankratov T."/>
        </authorList>
    </citation>
    <scope>NUCLEOTIDE SEQUENCE [LARGE SCALE GENOMIC DNA]</scope>
    <source>
        <strain evidence="2 3">RmlP001</strain>
    </source>
</reference>
<dbReference type="EMBL" id="QYBC01000010">
    <property type="protein sequence ID" value="RYB04422.1"/>
    <property type="molecule type" value="Genomic_DNA"/>
</dbReference>
<dbReference type="Proteomes" id="UP000289411">
    <property type="component" value="Unassembled WGS sequence"/>
</dbReference>
<reference evidence="2 3" key="1">
    <citation type="submission" date="2018-09" db="EMBL/GenBank/DDBJ databases">
        <authorList>
            <person name="Grouzdev D.S."/>
            <person name="Krutkina M.S."/>
        </authorList>
    </citation>
    <scope>NUCLEOTIDE SEQUENCE [LARGE SCALE GENOMIC DNA]</scope>
    <source>
        <strain evidence="2 3">RmlP001</strain>
    </source>
</reference>
<dbReference type="AlphaFoldDB" id="A0A4Q2RFQ6"/>
<evidence type="ECO:0000313" key="2">
    <source>
        <dbReference type="EMBL" id="RYB04422.1"/>
    </source>
</evidence>
<keyword evidence="3" id="KW-1185">Reference proteome</keyword>
<comment type="caution">
    <text evidence="2">The sequence shown here is derived from an EMBL/GenBank/DDBJ whole genome shotgun (WGS) entry which is preliminary data.</text>
</comment>
<evidence type="ECO:0000256" key="1">
    <source>
        <dbReference type="SAM" id="MobiDB-lite"/>
    </source>
</evidence>
<proteinExistence type="predicted"/>